<sequence length="260" mass="29492">MSQTPKPVIYMYRQPCARCATCCQLRLHYQPLIWLSSCVYLYLYAPFLTWIRLPCTSSGAYALTRMVNNGRRLACQELSAPGFVSIINRRGCAIIEYFLGHVNRARCMETTGVRLQEFKVKEFGQRVPEPSPQLSWFSNRKASHAVHPPSSLPVTSRPLWPRFFKGRQVQKPIETDTRAASLQIIGAWLLDRSSAAKKNPEKGSEGAISEEAWSWAVFSAPDLGTKPQLYLGWNPDAWEGFYECRHEGKCSWRWPGGTAG</sequence>
<evidence type="ECO:0000313" key="1">
    <source>
        <dbReference type="EMBL" id="KAK3350773.1"/>
    </source>
</evidence>
<name>A0AAE0JK02_9PEZI</name>
<protein>
    <submittedName>
        <fullName evidence="1">Uncharacterized protein</fullName>
    </submittedName>
</protein>
<keyword evidence="2" id="KW-1185">Reference proteome</keyword>
<gene>
    <name evidence="1" type="ORF">B0H65DRAFT_537034</name>
</gene>
<reference evidence="1" key="2">
    <citation type="submission" date="2023-06" db="EMBL/GenBank/DDBJ databases">
        <authorList>
            <consortium name="Lawrence Berkeley National Laboratory"/>
            <person name="Haridas S."/>
            <person name="Hensen N."/>
            <person name="Bonometti L."/>
            <person name="Westerberg I."/>
            <person name="Brannstrom I.O."/>
            <person name="Guillou S."/>
            <person name="Cros-Aarteil S."/>
            <person name="Calhoun S."/>
            <person name="Kuo A."/>
            <person name="Mondo S."/>
            <person name="Pangilinan J."/>
            <person name="Riley R."/>
            <person name="Labutti K."/>
            <person name="Andreopoulos B."/>
            <person name="Lipzen A."/>
            <person name="Chen C."/>
            <person name="Yanf M."/>
            <person name="Daum C."/>
            <person name="Ng V."/>
            <person name="Clum A."/>
            <person name="Steindorff A."/>
            <person name="Ohm R."/>
            <person name="Martin F."/>
            <person name="Silar P."/>
            <person name="Natvig D."/>
            <person name="Lalanne C."/>
            <person name="Gautier V."/>
            <person name="Ament-Velasquez S.L."/>
            <person name="Kruys A."/>
            <person name="Hutchinson M.I."/>
            <person name="Powell A.J."/>
            <person name="Barry K."/>
            <person name="Miller A.N."/>
            <person name="Grigoriev I.V."/>
            <person name="Debuchy R."/>
            <person name="Gladieux P."/>
            <person name="Thoren M.H."/>
            <person name="Johannesson H."/>
        </authorList>
    </citation>
    <scope>NUCLEOTIDE SEQUENCE</scope>
    <source>
        <strain evidence="1">CBS 560.94</strain>
    </source>
</reference>
<organism evidence="1 2">
    <name type="scientific">Neurospora tetraspora</name>
    <dbReference type="NCBI Taxonomy" id="94610"/>
    <lineage>
        <taxon>Eukaryota</taxon>
        <taxon>Fungi</taxon>
        <taxon>Dikarya</taxon>
        <taxon>Ascomycota</taxon>
        <taxon>Pezizomycotina</taxon>
        <taxon>Sordariomycetes</taxon>
        <taxon>Sordariomycetidae</taxon>
        <taxon>Sordariales</taxon>
        <taxon>Sordariaceae</taxon>
        <taxon>Neurospora</taxon>
    </lineage>
</organism>
<dbReference type="EMBL" id="JAUEPP010000002">
    <property type="protein sequence ID" value="KAK3350773.1"/>
    <property type="molecule type" value="Genomic_DNA"/>
</dbReference>
<dbReference type="Proteomes" id="UP001278500">
    <property type="component" value="Unassembled WGS sequence"/>
</dbReference>
<proteinExistence type="predicted"/>
<dbReference type="RefSeq" id="XP_062684068.1">
    <property type="nucleotide sequence ID" value="XM_062829065.1"/>
</dbReference>
<accession>A0AAE0JK02</accession>
<dbReference type="GeneID" id="87866219"/>
<dbReference type="AlphaFoldDB" id="A0AAE0JK02"/>
<reference evidence="1" key="1">
    <citation type="journal article" date="2023" name="Mol. Phylogenet. Evol.">
        <title>Genome-scale phylogeny and comparative genomics of the fungal order Sordariales.</title>
        <authorList>
            <person name="Hensen N."/>
            <person name="Bonometti L."/>
            <person name="Westerberg I."/>
            <person name="Brannstrom I.O."/>
            <person name="Guillou S."/>
            <person name="Cros-Aarteil S."/>
            <person name="Calhoun S."/>
            <person name="Haridas S."/>
            <person name="Kuo A."/>
            <person name="Mondo S."/>
            <person name="Pangilinan J."/>
            <person name="Riley R."/>
            <person name="LaButti K."/>
            <person name="Andreopoulos B."/>
            <person name="Lipzen A."/>
            <person name="Chen C."/>
            <person name="Yan M."/>
            <person name="Daum C."/>
            <person name="Ng V."/>
            <person name="Clum A."/>
            <person name="Steindorff A."/>
            <person name="Ohm R.A."/>
            <person name="Martin F."/>
            <person name="Silar P."/>
            <person name="Natvig D.O."/>
            <person name="Lalanne C."/>
            <person name="Gautier V."/>
            <person name="Ament-Velasquez S.L."/>
            <person name="Kruys A."/>
            <person name="Hutchinson M.I."/>
            <person name="Powell A.J."/>
            <person name="Barry K."/>
            <person name="Miller A.N."/>
            <person name="Grigoriev I.V."/>
            <person name="Debuchy R."/>
            <person name="Gladieux P."/>
            <person name="Hiltunen Thoren M."/>
            <person name="Johannesson H."/>
        </authorList>
    </citation>
    <scope>NUCLEOTIDE SEQUENCE</scope>
    <source>
        <strain evidence="1">CBS 560.94</strain>
    </source>
</reference>
<comment type="caution">
    <text evidence="1">The sequence shown here is derived from an EMBL/GenBank/DDBJ whole genome shotgun (WGS) entry which is preliminary data.</text>
</comment>
<evidence type="ECO:0000313" key="2">
    <source>
        <dbReference type="Proteomes" id="UP001278500"/>
    </source>
</evidence>